<evidence type="ECO:0000256" key="7">
    <source>
        <dbReference type="ARBA" id="ARBA00022722"/>
    </source>
</evidence>
<dbReference type="SUPFAM" id="SSF53098">
    <property type="entry name" value="Ribonuclease H-like"/>
    <property type="match status" value="1"/>
</dbReference>
<reference evidence="15" key="2">
    <citation type="submission" date="2021-01" db="EMBL/GenBank/DDBJ databases">
        <authorList>
            <person name="Schikora-Tamarit M.A."/>
        </authorList>
    </citation>
    <scope>NUCLEOTIDE SEQUENCE</scope>
    <source>
        <strain evidence="15">NCAIM Y.01608</strain>
    </source>
</reference>
<comment type="similarity">
    <text evidence="4">Belongs to the CAF1 family.</text>
</comment>
<keyword evidence="11" id="KW-0694">RNA-binding</keyword>
<proteinExistence type="inferred from homology"/>
<evidence type="ECO:0000256" key="12">
    <source>
        <dbReference type="ARBA" id="ARBA00023015"/>
    </source>
</evidence>
<evidence type="ECO:0000256" key="11">
    <source>
        <dbReference type="ARBA" id="ARBA00022884"/>
    </source>
</evidence>
<dbReference type="EC" id="3.1.13.4" evidence="5"/>
<comment type="caution">
    <text evidence="15">The sequence shown here is derived from an EMBL/GenBank/DDBJ whole genome shotgun (WGS) entry which is preliminary data.</text>
</comment>
<evidence type="ECO:0000256" key="9">
    <source>
        <dbReference type="ARBA" id="ARBA00022801"/>
    </source>
</evidence>
<accession>A0A9P8T4F8</accession>
<gene>
    <name evidence="15" type="ORF">OGATHE_004039</name>
</gene>
<dbReference type="EMBL" id="JAEUBD010001178">
    <property type="protein sequence ID" value="KAH3665224.1"/>
    <property type="molecule type" value="Genomic_DNA"/>
</dbReference>
<keyword evidence="6" id="KW-0963">Cytoplasm</keyword>
<dbReference type="PANTHER" id="PTHR10797">
    <property type="entry name" value="CCR4-NOT TRANSCRIPTION COMPLEX SUBUNIT"/>
    <property type="match status" value="1"/>
</dbReference>
<evidence type="ECO:0000256" key="13">
    <source>
        <dbReference type="ARBA" id="ARBA00023163"/>
    </source>
</evidence>
<evidence type="ECO:0000313" key="15">
    <source>
        <dbReference type="EMBL" id="KAH3665224.1"/>
    </source>
</evidence>
<evidence type="ECO:0000256" key="6">
    <source>
        <dbReference type="ARBA" id="ARBA00022490"/>
    </source>
</evidence>
<dbReference type="Pfam" id="PF04857">
    <property type="entry name" value="CAF1"/>
    <property type="match status" value="2"/>
</dbReference>
<evidence type="ECO:0000256" key="8">
    <source>
        <dbReference type="ARBA" id="ARBA00022723"/>
    </source>
</evidence>
<organism evidence="15 16">
    <name type="scientific">Ogataea polymorpha</name>
    <dbReference type="NCBI Taxonomy" id="460523"/>
    <lineage>
        <taxon>Eukaryota</taxon>
        <taxon>Fungi</taxon>
        <taxon>Dikarya</taxon>
        <taxon>Ascomycota</taxon>
        <taxon>Saccharomycotina</taxon>
        <taxon>Pichiomycetes</taxon>
        <taxon>Pichiales</taxon>
        <taxon>Pichiaceae</taxon>
        <taxon>Ogataea</taxon>
    </lineage>
</organism>
<evidence type="ECO:0000256" key="4">
    <source>
        <dbReference type="ARBA" id="ARBA00008372"/>
    </source>
</evidence>
<keyword evidence="7" id="KW-0540">Nuclease</keyword>
<keyword evidence="8" id="KW-0479">Metal-binding</keyword>
<dbReference type="InterPro" id="IPR039637">
    <property type="entry name" value="CNOT7/CNOT8/Pop2"/>
</dbReference>
<keyword evidence="9" id="KW-0378">Hydrolase</keyword>
<dbReference type="GO" id="GO:0005634">
    <property type="term" value="C:nucleus"/>
    <property type="evidence" value="ECO:0007669"/>
    <property type="project" value="UniProtKB-SubCell"/>
</dbReference>
<evidence type="ECO:0000256" key="3">
    <source>
        <dbReference type="ARBA" id="ARBA00004496"/>
    </source>
</evidence>
<dbReference type="GO" id="GO:0004535">
    <property type="term" value="F:poly(A)-specific ribonuclease activity"/>
    <property type="evidence" value="ECO:0007669"/>
    <property type="project" value="UniProtKB-EC"/>
</dbReference>
<dbReference type="AlphaFoldDB" id="A0A9P8T4F8"/>
<dbReference type="Gene3D" id="3.30.420.10">
    <property type="entry name" value="Ribonuclease H-like superfamily/Ribonuclease H"/>
    <property type="match status" value="1"/>
</dbReference>
<evidence type="ECO:0000256" key="10">
    <source>
        <dbReference type="ARBA" id="ARBA00022839"/>
    </source>
</evidence>
<evidence type="ECO:0000256" key="1">
    <source>
        <dbReference type="ARBA" id="ARBA00001663"/>
    </source>
</evidence>
<keyword evidence="12" id="KW-0805">Transcription regulation</keyword>
<dbReference type="GO" id="GO:0003723">
    <property type="term" value="F:RNA binding"/>
    <property type="evidence" value="ECO:0007669"/>
    <property type="project" value="UniProtKB-KW"/>
</dbReference>
<dbReference type="GO" id="GO:0030014">
    <property type="term" value="C:CCR4-NOT complex"/>
    <property type="evidence" value="ECO:0007669"/>
    <property type="project" value="InterPro"/>
</dbReference>
<keyword evidence="14" id="KW-0539">Nucleus</keyword>
<evidence type="ECO:0000256" key="2">
    <source>
        <dbReference type="ARBA" id="ARBA00004123"/>
    </source>
</evidence>
<dbReference type="InterPro" id="IPR036397">
    <property type="entry name" value="RNaseH_sf"/>
</dbReference>
<comment type="subcellular location">
    <subcellularLocation>
        <location evidence="3">Cytoplasm</location>
    </subcellularLocation>
    <subcellularLocation>
        <location evidence="2">Nucleus</location>
    </subcellularLocation>
</comment>
<name>A0A9P8T4F8_9ASCO</name>
<dbReference type="InterPro" id="IPR006941">
    <property type="entry name" value="RNase_CAF1"/>
</dbReference>
<protein>
    <recommendedName>
        <fullName evidence="5">poly(A)-specific ribonuclease</fullName>
        <ecNumber evidence="5">3.1.13.4</ecNumber>
    </recommendedName>
</protein>
<dbReference type="GO" id="GO:0046872">
    <property type="term" value="F:metal ion binding"/>
    <property type="evidence" value="ECO:0007669"/>
    <property type="project" value="UniProtKB-KW"/>
</dbReference>
<reference evidence="15" key="1">
    <citation type="journal article" date="2021" name="Open Biol.">
        <title>Shared evolutionary footprints suggest mitochondrial oxidative damage underlies multiple complex I losses in fungi.</title>
        <authorList>
            <person name="Schikora-Tamarit M.A."/>
            <person name="Marcet-Houben M."/>
            <person name="Nosek J."/>
            <person name="Gabaldon T."/>
        </authorList>
    </citation>
    <scope>NUCLEOTIDE SEQUENCE</scope>
    <source>
        <strain evidence="15">NCAIM Y.01608</strain>
    </source>
</reference>
<sequence>MTNQMNMRFMSQFLNNPELLQQGSGSGSLPQQQKVGMMMSPQVHNRSIQQQVLAATLQQQQQQQLLQQVQQQQAALAAQRLSQQQLQQKQQPQSLQPQPMVREVWKDNLESEMMVIRELSERYNHICVSTEFAGIVARPIGSFRSTKDYHYQTMRSNADLLNLIQIGITLSDKDGRRPEGVPSTWQFNFKFDLDQEMYSRESIESLITTGLNFSRLKEFGIDVFEFAQVLTDSGLCLMKENVWISYHAGYDFGFITSLLINRNMPTSEEEFEEWLSFYFPTFYDIKYISVSRVGGTHKTRSLETLAEELGVIRNVNHNLLQVGGQSMLTHLCFWELRRLIGEKDMRELANHIWGFADDKTQFTPEQKMMYLNR</sequence>
<keyword evidence="13" id="KW-0804">Transcription</keyword>
<dbReference type="Proteomes" id="UP000788993">
    <property type="component" value="Unassembled WGS sequence"/>
</dbReference>
<dbReference type="InterPro" id="IPR012337">
    <property type="entry name" value="RNaseH-like_sf"/>
</dbReference>
<dbReference type="GO" id="GO:0005737">
    <property type="term" value="C:cytoplasm"/>
    <property type="evidence" value="ECO:0007669"/>
    <property type="project" value="UniProtKB-SubCell"/>
</dbReference>
<dbReference type="OrthoDB" id="1164111at2759"/>
<keyword evidence="16" id="KW-1185">Reference proteome</keyword>
<evidence type="ECO:0000256" key="5">
    <source>
        <dbReference type="ARBA" id="ARBA00012161"/>
    </source>
</evidence>
<evidence type="ECO:0000256" key="14">
    <source>
        <dbReference type="ARBA" id="ARBA00023242"/>
    </source>
</evidence>
<evidence type="ECO:0000313" key="16">
    <source>
        <dbReference type="Proteomes" id="UP000788993"/>
    </source>
</evidence>
<comment type="catalytic activity">
    <reaction evidence="1">
        <text>Exonucleolytic cleavage of poly(A) to 5'-AMP.</text>
        <dbReference type="EC" id="3.1.13.4"/>
    </reaction>
</comment>
<keyword evidence="10" id="KW-0269">Exonuclease</keyword>